<gene>
    <name evidence="2" type="ORF">ABE541_14670</name>
</gene>
<accession>A0ABV0BYF1</accession>
<evidence type="ECO:0000313" key="2">
    <source>
        <dbReference type="EMBL" id="MEN5378504.1"/>
    </source>
</evidence>
<dbReference type="InterPro" id="IPR025510">
    <property type="entry name" value="DUF4397"/>
</dbReference>
<dbReference type="EMBL" id="JBDJNQ010000006">
    <property type="protein sequence ID" value="MEN5378504.1"/>
    <property type="molecule type" value="Genomic_DNA"/>
</dbReference>
<organism evidence="2 3">
    <name type="scientific">Sphingobacterium kitahiroshimense</name>
    <dbReference type="NCBI Taxonomy" id="470446"/>
    <lineage>
        <taxon>Bacteria</taxon>
        <taxon>Pseudomonadati</taxon>
        <taxon>Bacteroidota</taxon>
        <taxon>Sphingobacteriia</taxon>
        <taxon>Sphingobacteriales</taxon>
        <taxon>Sphingobacteriaceae</taxon>
        <taxon>Sphingobacterium</taxon>
    </lineage>
</organism>
<dbReference type="Pfam" id="PF14344">
    <property type="entry name" value="DUF4397"/>
    <property type="match status" value="1"/>
</dbReference>
<feature type="domain" description="DUF4397" evidence="1">
    <location>
        <begin position="37"/>
        <end position="154"/>
    </location>
</feature>
<proteinExistence type="predicted"/>
<sequence length="234" mass="26018">MKMKKALFFGISIMVFMLTLNSCNKLDDDYAYVEISAVSAVNAVPGSEGLDIGLDQNKLNNNWEGVFSFNRVLSYKNAYPGSRLVRVFDPKSTPGDTALVSKKVDFTPGKFYSLYVIGKDKVDVLATEDDFGTLKTGYAKFRFMNLSPEASKLTLTLNDVDSLAVKDKAYKELAPFKNIKIADVYKLKINGVGMSELLGDFKPEDKEVYTIYAAGLKSSSDANKKYSFQIVKHK</sequence>
<dbReference type="Proteomes" id="UP001409291">
    <property type="component" value="Unassembled WGS sequence"/>
</dbReference>
<name>A0ABV0BYF1_9SPHI</name>
<keyword evidence="3" id="KW-1185">Reference proteome</keyword>
<evidence type="ECO:0000259" key="1">
    <source>
        <dbReference type="Pfam" id="PF14344"/>
    </source>
</evidence>
<reference evidence="2 3" key="1">
    <citation type="submission" date="2024-04" db="EMBL/GenBank/DDBJ databases">
        <title>WGS of bacteria from Torrens River.</title>
        <authorList>
            <person name="Wyrsch E.R."/>
            <person name="Drigo B."/>
        </authorList>
    </citation>
    <scope>NUCLEOTIDE SEQUENCE [LARGE SCALE GENOMIC DNA]</scope>
    <source>
        <strain evidence="2 3">TWI391</strain>
    </source>
</reference>
<evidence type="ECO:0000313" key="3">
    <source>
        <dbReference type="Proteomes" id="UP001409291"/>
    </source>
</evidence>
<comment type="caution">
    <text evidence="2">The sequence shown here is derived from an EMBL/GenBank/DDBJ whole genome shotgun (WGS) entry which is preliminary data.</text>
</comment>
<protein>
    <submittedName>
        <fullName evidence="2">DUF4397 domain-containing protein</fullName>
    </submittedName>
</protein>
<dbReference type="RefSeq" id="WP_346581577.1">
    <property type="nucleotide sequence ID" value="NZ_JBDJLH010000012.1"/>
</dbReference>